<dbReference type="GO" id="GO:0008360">
    <property type="term" value="P:regulation of cell shape"/>
    <property type="evidence" value="ECO:0007669"/>
    <property type="project" value="UniProtKB-KW"/>
</dbReference>
<dbReference type="Gene3D" id="3.40.50.1860">
    <property type="match status" value="2"/>
</dbReference>
<dbReference type="InterPro" id="IPR004391">
    <property type="entry name" value="Glu_race"/>
</dbReference>
<protein>
    <recommendedName>
        <fullName evidence="2 7">Glutamate racemase</fullName>
        <ecNumber evidence="2 7">5.1.1.3</ecNumber>
    </recommendedName>
</protein>
<dbReference type="PANTHER" id="PTHR21198:SF2">
    <property type="entry name" value="GLUTAMATE RACEMASE"/>
    <property type="match status" value="1"/>
</dbReference>
<feature type="binding site" evidence="7">
    <location>
        <begin position="181"/>
        <end position="182"/>
    </location>
    <ligand>
        <name>substrate</name>
    </ligand>
</feature>
<dbReference type="UniPathway" id="UPA00219"/>
<reference evidence="8" key="1">
    <citation type="submission" date="2017-07" db="EMBL/GenBank/DDBJ databases">
        <title>The cable genome - Insights into the physiology and evolution of filamentous bacteria capable of sulfide oxidation via long distance electron transfer.</title>
        <authorList>
            <person name="Thorup C."/>
            <person name="Bjerg J.T."/>
            <person name="Schreiber L."/>
            <person name="Nielsen L.P."/>
            <person name="Kjeldsen K.U."/>
            <person name="Boesen T."/>
            <person name="Boggild A."/>
            <person name="Meysman F."/>
            <person name="Geelhoed J."/>
            <person name="Schramm A."/>
        </authorList>
    </citation>
    <scope>NUCLEOTIDE SEQUENCE [LARGE SCALE GENOMIC DNA]</scope>
    <source>
        <strain evidence="8">GS</strain>
    </source>
</reference>
<dbReference type="GO" id="GO:0071555">
    <property type="term" value="P:cell wall organization"/>
    <property type="evidence" value="ECO:0007669"/>
    <property type="project" value="UniProtKB-KW"/>
</dbReference>
<dbReference type="EC" id="5.1.1.3" evidence="2 7"/>
<evidence type="ECO:0000256" key="2">
    <source>
        <dbReference type="ARBA" id="ARBA00013090"/>
    </source>
</evidence>
<gene>
    <name evidence="7" type="primary">murI</name>
    <name evidence="8" type="ORF">CDV28_10532</name>
</gene>
<accession>A0A521G3H6</accession>
<sequence length="262" mass="28811">MIGIFDSGVGGMTVAKAIEDLCPQLPLIYFGDIARSPYGSKSPEVITDCCRRNTDFLLSQGAEAVVIACNSAAATASATLRQQYSVPIIDVVAATAEKAATVTTTGKIGIIGTRATIRSQVYEQRLEAIRPGCRIVSQACPLLVPLVEEDWLDKRETKMILRRYLHPLRQQQIDTLILGCTHYPLLGGLIQERIGRRVRLIDSSAEAARHLKEFLDKNPEIGSNMADDSRQSRFFVSDSTGPVQQLADRIFGRSIHLEKIDV</sequence>
<dbReference type="GO" id="GO:0009252">
    <property type="term" value="P:peptidoglycan biosynthetic process"/>
    <property type="evidence" value="ECO:0007669"/>
    <property type="project" value="UniProtKB-UniRule"/>
</dbReference>
<dbReference type="PANTHER" id="PTHR21198">
    <property type="entry name" value="GLUTAMATE RACEMASE"/>
    <property type="match status" value="1"/>
</dbReference>
<comment type="pathway">
    <text evidence="7">Cell wall biogenesis; peptidoglycan biosynthesis.</text>
</comment>
<evidence type="ECO:0000313" key="9">
    <source>
        <dbReference type="Proteomes" id="UP000316238"/>
    </source>
</evidence>
<dbReference type="HAMAP" id="MF_00258">
    <property type="entry name" value="Glu_racemase"/>
    <property type="match status" value="1"/>
</dbReference>
<dbReference type="AlphaFoldDB" id="A0A521G3H6"/>
<proteinExistence type="inferred from homology"/>
<dbReference type="Proteomes" id="UP000316238">
    <property type="component" value="Unassembled WGS sequence"/>
</dbReference>
<evidence type="ECO:0000256" key="7">
    <source>
        <dbReference type="HAMAP-Rule" id="MF_00258"/>
    </source>
</evidence>
<dbReference type="InterPro" id="IPR015942">
    <property type="entry name" value="Asp/Glu/hydantoin_racemase"/>
</dbReference>
<dbReference type="EMBL" id="NQJD01000005">
    <property type="protein sequence ID" value="TAA75575.1"/>
    <property type="molecule type" value="Genomic_DNA"/>
</dbReference>
<feature type="binding site" evidence="7">
    <location>
        <begin position="6"/>
        <end position="7"/>
    </location>
    <ligand>
        <name>substrate</name>
    </ligand>
</feature>
<dbReference type="SUPFAM" id="SSF53681">
    <property type="entry name" value="Aspartate/glutamate racemase"/>
    <property type="match status" value="2"/>
</dbReference>
<comment type="catalytic activity">
    <reaction evidence="1 7">
        <text>L-glutamate = D-glutamate</text>
        <dbReference type="Rhea" id="RHEA:12813"/>
        <dbReference type="ChEBI" id="CHEBI:29985"/>
        <dbReference type="ChEBI" id="CHEBI:29986"/>
        <dbReference type="EC" id="5.1.1.3"/>
    </reaction>
</comment>
<dbReference type="GO" id="GO:0008881">
    <property type="term" value="F:glutamate racemase activity"/>
    <property type="evidence" value="ECO:0007669"/>
    <property type="project" value="UniProtKB-UniRule"/>
</dbReference>
<evidence type="ECO:0000256" key="1">
    <source>
        <dbReference type="ARBA" id="ARBA00001602"/>
    </source>
</evidence>
<comment type="similarity">
    <text evidence="7">Belongs to the aspartate/glutamate racemases family.</text>
</comment>
<evidence type="ECO:0000256" key="5">
    <source>
        <dbReference type="ARBA" id="ARBA00023235"/>
    </source>
</evidence>
<dbReference type="InterPro" id="IPR001920">
    <property type="entry name" value="Asp/Glu_race"/>
</dbReference>
<feature type="binding site" evidence="7">
    <location>
        <begin position="38"/>
        <end position="39"/>
    </location>
    <ligand>
        <name>substrate</name>
    </ligand>
</feature>
<dbReference type="InterPro" id="IPR033134">
    <property type="entry name" value="Asp/Glu_racemase_AS_2"/>
</dbReference>
<keyword evidence="6 7" id="KW-0961">Cell wall biogenesis/degradation</keyword>
<evidence type="ECO:0000256" key="4">
    <source>
        <dbReference type="ARBA" id="ARBA00022984"/>
    </source>
</evidence>
<comment type="function">
    <text evidence="7">Provides the (R)-glutamate required for cell wall biosynthesis.</text>
</comment>
<evidence type="ECO:0000256" key="3">
    <source>
        <dbReference type="ARBA" id="ARBA00022960"/>
    </source>
</evidence>
<evidence type="ECO:0000313" key="8">
    <source>
        <dbReference type="EMBL" id="TAA75575.1"/>
    </source>
</evidence>
<comment type="caution">
    <text evidence="8">The sequence shown here is derived from an EMBL/GenBank/DDBJ whole genome shotgun (WGS) entry which is preliminary data.</text>
</comment>
<feature type="active site" description="Proton donor/acceptor" evidence="7">
    <location>
        <position position="180"/>
    </location>
</feature>
<keyword evidence="9" id="KW-1185">Reference proteome</keyword>
<name>A0A521G3H6_9BACT</name>
<keyword evidence="5 7" id="KW-0413">Isomerase</keyword>
<dbReference type="FunFam" id="3.40.50.1860:FF:000001">
    <property type="entry name" value="Glutamate racemase"/>
    <property type="match status" value="1"/>
</dbReference>
<evidence type="ECO:0000256" key="6">
    <source>
        <dbReference type="ARBA" id="ARBA00023316"/>
    </source>
</evidence>
<dbReference type="PROSITE" id="PS00924">
    <property type="entry name" value="ASP_GLU_RACEMASE_2"/>
    <property type="match status" value="1"/>
</dbReference>
<feature type="active site" description="Proton donor/acceptor" evidence="7">
    <location>
        <position position="69"/>
    </location>
</feature>
<dbReference type="Pfam" id="PF01177">
    <property type="entry name" value="Asp_Glu_race"/>
    <property type="match status" value="1"/>
</dbReference>
<dbReference type="NCBIfam" id="TIGR00067">
    <property type="entry name" value="glut_race"/>
    <property type="match status" value="1"/>
</dbReference>
<feature type="binding site" evidence="7">
    <location>
        <begin position="70"/>
        <end position="71"/>
    </location>
    <ligand>
        <name>substrate</name>
    </ligand>
</feature>
<keyword evidence="3 7" id="KW-0133">Cell shape</keyword>
<organism evidence="8 9">
    <name type="scientific">Candidatus Electronema aureum</name>
    <dbReference type="NCBI Taxonomy" id="2005002"/>
    <lineage>
        <taxon>Bacteria</taxon>
        <taxon>Pseudomonadati</taxon>
        <taxon>Thermodesulfobacteriota</taxon>
        <taxon>Desulfobulbia</taxon>
        <taxon>Desulfobulbales</taxon>
        <taxon>Desulfobulbaceae</taxon>
        <taxon>Candidatus Electronema</taxon>
    </lineage>
</organism>
<keyword evidence="4 7" id="KW-0573">Peptidoglycan synthesis</keyword>